<reference evidence="1 2" key="1">
    <citation type="submission" date="2016-10" db="EMBL/GenBank/DDBJ databases">
        <authorList>
            <person name="de Groot N.N."/>
        </authorList>
    </citation>
    <scope>NUCLEOTIDE SEQUENCE [LARGE SCALE GENOMIC DNA]</scope>
    <source>
        <strain evidence="1 2">Nl18</strain>
    </source>
</reference>
<sequence>MSSELNSAIEVLTDHFILGQEKTIKEVSQALECVTKAESFEELGRKVCLAMLKANVAALQTKRAVLVAGLSSEGPTQ</sequence>
<name>A0A1H8BH45_9PROT</name>
<evidence type="ECO:0000313" key="1">
    <source>
        <dbReference type="EMBL" id="SEM81298.1"/>
    </source>
</evidence>
<dbReference type="RefSeq" id="WP_139176635.1">
    <property type="nucleotide sequence ID" value="NZ_FOCT01000001.1"/>
</dbReference>
<dbReference type="AlphaFoldDB" id="A0A1H8BH45"/>
<proteinExistence type="predicted"/>
<dbReference type="EMBL" id="FOCT01000001">
    <property type="protein sequence ID" value="SEM81298.1"/>
    <property type="molecule type" value="Genomic_DNA"/>
</dbReference>
<evidence type="ECO:0000313" key="2">
    <source>
        <dbReference type="Proteomes" id="UP000183898"/>
    </source>
</evidence>
<gene>
    <name evidence="1" type="ORF">SAMN05216404_101225</name>
</gene>
<protein>
    <submittedName>
        <fullName evidence="1">Uncharacterized protein</fullName>
    </submittedName>
</protein>
<organism evidence="1 2">
    <name type="scientific">Nitrosospira multiformis</name>
    <dbReference type="NCBI Taxonomy" id="1231"/>
    <lineage>
        <taxon>Bacteria</taxon>
        <taxon>Pseudomonadati</taxon>
        <taxon>Pseudomonadota</taxon>
        <taxon>Betaproteobacteria</taxon>
        <taxon>Nitrosomonadales</taxon>
        <taxon>Nitrosomonadaceae</taxon>
        <taxon>Nitrosospira</taxon>
    </lineage>
</organism>
<accession>A0A1H8BH45</accession>
<dbReference type="Proteomes" id="UP000183898">
    <property type="component" value="Unassembled WGS sequence"/>
</dbReference>